<dbReference type="Proteomes" id="UP000050465">
    <property type="component" value="Unassembled WGS sequence"/>
</dbReference>
<name>A0A0P7YSQ2_9CYAN</name>
<dbReference type="EMBL" id="LJZR01000029">
    <property type="protein sequence ID" value="KPQ33624.1"/>
    <property type="molecule type" value="Genomic_DNA"/>
</dbReference>
<keyword evidence="6 8" id="KW-0472">Membrane</keyword>
<dbReference type="GO" id="GO:0036380">
    <property type="term" value="F:UDP-N-acetylglucosamine-undecaprenyl-phosphate N-acetylglucosaminephosphotransferase activity"/>
    <property type="evidence" value="ECO:0007669"/>
    <property type="project" value="UniProtKB-EC"/>
</dbReference>
<dbReference type="PANTHER" id="PTHR22926:SF3">
    <property type="entry name" value="UNDECAPRENYL-PHOSPHATE ALPHA-N-ACETYLGLUCOSAMINYL 1-PHOSPHATE TRANSFERASE"/>
    <property type="match status" value="1"/>
</dbReference>
<dbReference type="STRING" id="1666911.HLUCCA11_17970"/>
<feature type="transmembrane region" description="Helical" evidence="8">
    <location>
        <begin position="349"/>
        <end position="369"/>
    </location>
</feature>
<evidence type="ECO:0000256" key="1">
    <source>
        <dbReference type="ARBA" id="ARBA00004651"/>
    </source>
</evidence>
<dbReference type="GO" id="GO:0005886">
    <property type="term" value="C:plasma membrane"/>
    <property type="evidence" value="ECO:0007669"/>
    <property type="project" value="UniProtKB-SubCell"/>
</dbReference>
<feature type="transmembrane region" description="Helical" evidence="8">
    <location>
        <begin position="190"/>
        <end position="209"/>
    </location>
</feature>
<proteinExistence type="predicted"/>
<keyword evidence="7" id="KW-0479">Metal-binding</keyword>
<dbReference type="GO" id="GO:0071555">
    <property type="term" value="P:cell wall organization"/>
    <property type="evidence" value="ECO:0007669"/>
    <property type="project" value="TreeGrafter"/>
</dbReference>
<evidence type="ECO:0000313" key="9">
    <source>
        <dbReference type="EMBL" id="KPQ33624.1"/>
    </source>
</evidence>
<keyword evidence="7" id="KW-0460">Magnesium</keyword>
<comment type="subcellular location">
    <subcellularLocation>
        <location evidence="1">Cell membrane</location>
        <topology evidence="1">Multi-pass membrane protein</topology>
    </subcellularLocation>
</comment>
<feature type="transmembrane region" description="Helical" evidence="8">
    <location>
        <begin position="215"/>
        <end position="232"/>
    </location>
</feature>
<feature type="transmembrane region" description="Helical" evidence="8">
    <location>
        <begin position="244"/>
        <end position="264"/>
    </location>
</feature>
<gene>
    <name evidence="9" type="primary">wecA-3</name>
    <name evidence="9" type="ORF">HLUCCA11_17970</name>
</gene>
<dbReference type="PATRIC" id="fig|1666911.3.peg.2085"/>
<feature type="transmembrane region" description="Helical" evidence="8">
    <location>
        <begin position="51"/>
        <end position="78"/>
    </location>
</feature>
<feature type="binding site" evidence="7">
    <location>
        <position position="183"/>
    </location>
    <ligand>
        <name>Mg(2+)</name>
        <dbReference type="ChEBI" id="CHEBI:18420"/>
    </ligand>
</feature>
<feature type="transmembrane region" description="Helical" evidence="8">
    <location>
        <begin position="270"/>
        <end position="293"/>
    </location>
</feature>
<dbReference type="InterPro" id="IPR000715">
    <property type="entry name" value="Glycosyl_transferase_4"/>
</dbReference>
<keyword evidence="4 8" id="KW-0812">Transmembrane</keyword>
<dbReference type="GO" id="GO:0046872">
    <property type="term" value="F:metal ion binding"/>
    <property type="evidence" value="ECO:0007669"/>
    <property type="project" value="UniProtKB-KW"/>
</dbReference>
<keyword evidence="5 8" id="KW-1133">Transmembrane helix</keyword>
<comment type="caution">
    <text evidence="9">The sequence shown here is derived from an EMBL/GenBank/DDBJ whole genome shotgun (WGS) entry which is preliminary data.</text>
</comment>
<evidence type="ECO:0000256" key="6">
    <source>
        <dbReference type="ARBA" id="ARBA00023136"/>
    </source>
</evidence>
<organism evidence="9 10">
    <name type="scientific">Phormidesmis priestleyi Ana</name>
    <dbReference type="NCBI Taxonomy" id="1666911"/>
    <lineage>
        <taxon>Bacteria</taxon>
        <taxon>Bacillati</taxon>
        <taxon>Cyanobacteriota</taxon>
        <taxon>Cyanophyceae</taxon>
        <taxon>Leptolyngbyales</taxon>
        <taxon>Leptolyngbyaceae</taxon>
        <taxon>Phormidesmis</taxon>
    </lineage>
</organism>
<dbReference type="CDD" id="cd06853">
    <property type="entry name" value="GT_WecA_like"/>
    <property type="match status" value="1"/>
</dbReference>
<sequence length="405" mass="42332">MLLYWMCLAAGLLSVVIAIAATPVIKSIAVKYEWLDVPCSRKVHREPVVRLGGVAIFMATILIAIVFIAIVFSEAVGVESLGLESLGLKAGGFQALAKVAMHDASGVMLLGGSGFFLIGLTDDLLNLSAVKRLGMQCAVSAGVWLLGIRVETLALPGLSPVDLAWLSLPVTVLWLAGVVNAINWMDGLDGLAAGVAGIATGAVMVVAMVTMQPMLALVAAALLGSLLGFLYHNSHPASIFMGDGGSYFVGFVLASLCIVESQSLASLPEYAWAGLLPLTVLAVPLGDMCWVILARLFQGSSPFEADNRHLHHRLLRLGLSHRRAVWVVYGLAAIAGSGSLAMMQVAGPWLWMVGAVSGAMGGAVGLGMAMGGWRWPMQAETGDRSEQSEALSKTLSKTLNAVAGK</sequence>
<dbReference type="GO" id="GO:0044038">
    <property type="term" value="P:cell wall macromolecule biosynthetic process"/>
    <property type="evidence" value="ECO:0007669"/>
    <property type="project" value="TreeGrafter"/>
</dbReference>
<keyword evidence="2" id="KW-1003">Cell membrane</keyword>
<evidence type="ECO:0000256" key="4">
    <source>
        <dbReference type="ARBA" id="ARBA00022692"/>
    </source>
</evidence>
<dbReference type="GO" id="GO:0009103">
    <property type="term" value="P:lipopolysaccharide biosynthetic process"/>
    <property type="evidence" value="ECO:0007669"/>
    <property type="project" value="TreeGrafter"/>
</dbReference>
<dbReference type="EC" id="2.7.8.33" evidence="9"/>
<feature type="transmembrane region" description="Helical" evidence="8">
    <location>
        <begin position="324"/>
        <end position="343"/>
    </location>
</feature>
<accession>A0A0P7YSQ2</accession>
<evidence type="ECO:0000256" key="7">
    <source>
        <dbReference type="PIRSR" id="PIRSR600715-1"/>
    </source>
</evidence>
<feature type="transmembrane region" description="Helical" evidence="8">
    <location>
        <begin position="163"/>
        <end position="183"/>
    </location>
</feature>
<evidence type="ECO:0000256" key="3">
    <source>
        <dbReference type="ARBA" id="ARBA00022679"/>
    </source>
</evidence>
<keyword evidence="3 9" id="KW-0808">Transferase</keyword>
<dbReference type="Pfam" id="PF00953">
    <property type="entry name" value="Glycos_transf_4"/>
    <property type="match status" value="1"/>
</dbReference>
<reference evidence="9 10" key="1">
    <citation type="submission" date="2015-09" db="EMBL/GenBank/DDBJ databases">
        <title>Identification and resolution of microdiversity through metagenomic sequencing of parallel consortia.</title>
        <authorList>
            <person name="Nelson W.C."/>
            <person name="Romine M.F."/>
            <person name="Lindemann S.R."/>
        </authorList>
    </citation>
    <scope>NUCLEOTIDE SEQUENCE [LARGE SCALE GENOMIC DNA]</scope>
    <source>
        <strain evidence="9">Ana</strain>
    </source>
</reference>
<dbReference type="AlphaFoldDB" id="A0A0P7YSQ2"/>
<comment type="cofactor">
    <cofactor evidence="7">
        <name>Mg(2+)</name>
        <dbReference type="ChEBI" id="CHEBI:18420"/>
    </cofactor>
</comment>
<feature type="binding site" evidence="7">
    <location>
        <position position="243"/>
    </location>
    <ligand>
        <name>Mg(2+)</name>
        <dbReference type="ChEBI" id="CHEBI:18420"/>
    </ligand>
</feature>
<evidence type="ECO:0000256" key="2">
    <source>
        <dbReference type="ARBA" id="ARBA00022475"/>
    </source>
</evidence>
<evidence type="ECO:0000256" key="5">
    <source>
        <dbReference type="ARBA" id="ARBA00022989"/>
    </source>
</evidence>
<evidence type="ECO:0000313" key="10">
    <source>
        <dbReference type="Proteomes" id="UP000050465"/>
    </source>
</evidence>
<evidence type="ECO:0000256" key="8">
    <source>
        <dbReference type="SAM" id="Phobius"/>
    </source>
</evidence>
<feature type="transmembrane region" description="Helical" evidence="8">
    <location>
        <begin position="99"/>
        <end position="120"/>
    </location>
</feature>
<dbReference type="PANTHER" id="PTHR22926">
    <property type="entry name" value="PHOSPHO-N-ACETYLMURAMOYL-PENTAPEPTIDE-TRANSFERASE"/>
    <property type="match status" value="1"/>
</dbReference>
<protein>
    <submittedName>
        <fullName evidence="9">UDP-GlcNAc:undecaprenyl-phosphate GlcNAc-1-phosphate transferase</fullName>
        <ecNumber evidence="9">2.7.8.33</ecNumber>
    </submittedName>
</protein>